<organism evidence="7 8">
    <name type="scientific">Lentzea indica</name>
    <dbReference type="NCBI Taxonomy" id="2604800"/>
    <lineage>
        <taxon>Bacteria</taxon>
        <taxon>Bacillati</taxon>
        <taxon>Actinomycetota</taxon>
        <taxon>Actinomycetes</taxon>
        <taxon>Pseudonocardiales</taxon>
        <taxon>Pseudonocardiaceae</taxon>
        <taxon>Lentzea</taxon>
    </lineage>
</organism>
<dbReference type="Gene3D" id="1.25.40.10">
    <property type="entry name" value="Tetratricopeptide repeat domain"/>
    <property type="match status" value="3"/>
</dbReference>
<dbReference type="Pfam" id="PF03704">
    <property type="entry name" value="BTAD"/>
    <property type="match status" value="1"/>
</dbReference>
<dbReference type="Gene3D" id="1.10.10.10">
    <property type="entry name" value="Winged helix-like DNA-binding domain superfamily/Winged helix DNA-binding domain"/>
    <property type="match status" value="1"/>
</dbReference>
<sequence>MELGILGPVQARDGGVRLELGGVRGQKVLAALLLAPNRVVPLAHLVDVVWDGEPPSTGKHQIQKSVGDLRAVLGVPGMIVTDGPGYRFVLGSASLDVVTFERHVATAQTVEPSEAVRLLRTALSLWRGPALAGLNSQALRIEAERLDERRIAVAQQCFALQLELGQHEQVITELSALVAANPFREQLVEQLMIALYRSNRQADALELYDRTRRLLADELGIDPGRSLRTAHLAILNQDSDSGPVSPKAPAQLPADLARFTGRESCLDELDASLSSSSVVITSIAGTAGVGKTALAVHWAHRVRDQFPDGQLYLNLRGYDDAPATTPADALTQFLRGLGVEPDQIPREVDEQASLYRSILSNRRVLILLDNAASEEQVRPLLPGTPGCTVIITSRNDLRGLAALDDARRVELDLLTADEAHTLISRVLGGRRAEAEPEAVADLAALCGYLPLAIRIAAANLACRPHDRIADAVEDLAHGNRLAQLAIRGDRRAAVTAAFELSLKSLPDEAVRLFRLLGLLPRTDFTAHTASVLMGVDDARGLVSLLEGASLVEPHTRGRFRVHDLLHLYARDLVSSDEDAEKAALRLLDHYLHTTDAALDVLAPEMYRLDRSGDSGLSFGSKEAALSWLDAEWESVATLALMAEPAHYRWELADSLRRMWYLRQQFGRWHETSSAGLAAAEQENDLRGQASMHLSLGTLHCELDGRQGIGHLETALALYAEAGDRVGKFHCLNNLAVLHLALGRTQDAIGLLHQAMSLVDDNVRLAAVVHLNLGVAAAQSGRLRESLEHCERARELPDARVEFALAEIHALLGDLVPARECVDRGADGSSAHALTEAKIDRDAGRTQRALVRALALVDEDEAGLYPLLGLVIVGTACHRLGRLDESVEALRRGLKLAEALGRVENQVEYLIDLARVLHAAGDGSASELAERALVQATRFGFLMQRGRALATLALLSLKAGEMERARGLATEAVAVQRETGFAWGQAESLLVLSRADPPQAAQHLHEMRAIVARMTGVQGGDPAGVLCETDVD</sequence>
<dbReference type="EMBL" id="VSRL01000013">
    <property type="protein sequence ID" value="NKE56392.1"/>
    <property type="molecule type" value="Genomic_DNA"/>
</dbReference>
<evidence type="ECO:0000256" key="2">
    <source>
        <dbReference type="ARBA" id="ARBA00023015"/>
    </source>
</evidence>
<evidence type="ECO:0000313" key="8">
    <source>
        <dbReference type="Proteomes" id="UP001515943"/>
    </source>
</evidence>
<dbReference type="Pfam" id="PF00931">
    <property type="entry name" value="NB-ARC"/>
    <property type="match status" value="1"/>
</dbReference>
<dbReference type="InterPro" id="IPR016032">
    <property type="entry name" value="Sig_transdc_resp-reg_C-effctor"/>
</dbReference>
<evidence type="ECO:0000259" key="5">
    <source>
        <dbReference type="SMART" id="SM00862"/>
    </source>
</evidence>
<dbReference type="CDD" id="cd15831">
    <property type="entry name" value="BTAD"/>
    <property type="match status" value="1"/>
</dbReference>
<proteinExistence type="inferred from homology"/>
<dbReference type="InterPro" id="IPR027417">
    <property type="entry name" value="P-loop_NTPase"/>
</dbReference>
<feature type="domain" description="OmpR/PhoB-type" evidence="5">
    <location>
        <begin position="15"/>
        <end position="88"/>
    </location>
</feature>
<accession>A0ABX1FCG8</accession>
<reference evidence="7 8" key="1">
    <citation type="submission" date="2019-08" db="EMBL/GenBank/DDBJ databases">
        <title>Lentzea from Indian Himalayas.</title>
        <authorList>
            <person name="Mandal S."/>
            <person name="Mallick Gupta A."/>
            <person name="Maiti P.K."/>
            <person name="Sarkar J."/>
            <person name="Mandal S."/>
        </authorList>
    </citation>
    <scope>NUCLEOTIDE SEQUENCE [LARGE SCALE GENOMIC DNA]</scope>
    <source>
        <strain evidence="7 8">PSKA42</strain>
    </source>
</reference>
<feature type="domain" description="Bacterial transcriptional activator" evidence="6">
    <location>
        <begin position="95"/>
        <end position="235"/>
    </location>
</feature>
<protein>
    <submittedName>
        <fullName evidence="7">Tetratricopeptide repeat protein</fullName>
    </submittedName>
</protein>
<evidence type="ECO:0000259" key="6">
    <source>
        <dbReference type="SMART" id="SM01043"/>
    </source>
</evidence>
<dbReference type="InterPro" id="IPR001867">
    <property type="entry name" value="OmpR/PhoB-type_DNA-bd"/>
</dbReference>
<dbReference type="InterPro" id="IPR011990">
    <property type="entry name" value="TPR-like_helical_dom_sf"/>
</dbReference>
<evidence type="ECO:0000256" key="3">
    <source>
        <dbReference type="ARBA" id="ARBA00023125"/>
    </source>
</evidence>
<name>A0ABX1FCG8_9PSEU</name>
<keyword evidence="8" id="KW-1185">Reference proteome</keyword>
<comment type="similarity">
    <text evidence="1">Belongs to the AfsR/DnrI/RedD regulatory family.</text>
</comment>
<dbReference type="SUPFAM" id="SSF52540">
    <property type="entry name" value="P-loop containing nucleoside triphosphate hydrolases"/>
    <property type="match status" value="1"/>
</dbReference>
<dbReference type="PANTHER" id="PTHR35807:SF1">
    <property type="entry name" value="TRANSCRIPTIONAL REGULATOR REDD"/>
    <property type="match status" value="1"/>
</dbReference>
<dbReference type="SMART" id="SM00862">
    <property type="entry name" value="Trans_reg_C"/>
    <property type="match status" value="1"/>
</dbReference>
<evidence type="ECO:0000313" key="7">
    <source>
        <dbReference type="EMBL" id="NKE56392.1"/>
    </source>
</evidence>
<dbReference type="Pfam" id="PF13424">
    <property type="entry name" value="TPR_12"/>
    <property type="match status" value="1"/>
</dbReference>
<evidence type="ECO:0000256" key="1">
    <source>
        <dbReference type="ARBA" id="ARBA00005820"/>
    </source>
</evidence>
<dbReference type="PRINTS" id="PR00364">
    <property type="entry name" value="DISEASERSIST"/>
</dbReference>
<comment type="caution">
    <text evidence="7">The sequence shown here is derived from an EMBL/GenBank/DDBJ whole genome shotgun (WGS) entry which is preliminary data.</text>
</comment>
<gene>
    <name evidence="7" type="ORF">FXN61_05925</name>
</gene>
<dbReference type="InterPro" id="IPR036388">
    <property type="entry name" value="WH-like_DNA-bd_sf"/>
</dbReference>
<evidence type="ECO:0000256" key="4">
    <source>
        <dbReference type="ARBA" id="ARBA00023163"/>
    </source>
</evidence>
<keyword evidence="3" id="KW-0238">DNA-binding</keyword>
<dbReference type="InterPro" id="IPR002182">
    <property type="entry name" value="NB-ARC"/>
</dbReference>
<dbReference type="SMART" id="SM00028">
    <property type="entry name" value="TPR"/>
    <property type="match status" value="4"/>
</dbReference>
<keyword evidence="4" id="KW-0804">Transcription</keyword>
<dbReference type="InterPro" id="IPR005158">
    <property type="entry name" value="BTAD"/>
</dbReference>
<dbReference type="InterPro" id="IPR051677">
    <property type="entry name" value="AfsR-DnrI-RedD_regulator"/>
</dbReference>
<dbReference type="RefSeq" id="WP_167971032.1">
    <property type="nucleotide sequence ID" value="NZ_VSRL01000013.1"/>
</dbReference>
<dbReference type="Proteomes" id="UP001515943">
    <property type="component" value="Unassembled WGS sequence"/>
</dbReference>
<keyword evidence="2" id="KW-0805">Transcription regulation</keyword>
<dbReference type="Gene3D" id="3.40.50.300">
    <property type="entry name" value="P-loop containing nucleotide triphosphate hydrolases"/>
    <property type="match status" value="1"/>
</dbReference>
<dbReference type="InterPro" id="IPR019734">
    <property type="entry name" value="TPR_rpt"/>
</dbReference>
<dbReference type="SUPFAM" id="SSF48452">
    <property type="entry name" value="TPR-like"/>
    <property type="match status" value="3"/>
</dbReference>
<dbReference type="PANTHER" id="PTHR35807">
    <property type="entry name" value="TRANSCRIPTIONAL REGULATOR REDD-RELATED"/>
    <property type="match status" value="1"/>
</dbReference>
<dbReference type="SUPFAM" id="SSF46894">
    <property type="entry name" value="C-terminal effector domain of the bipartite response regulators"/>
    <property type="match status" value="1"/>
</dbReference>
<dbReference type="SMART" id="SM01043">
    <property type="entry name" value="BTAD"/>
    <property type="match status" value="1"/>
</dbReference>